<protein>
    <submittedName>
        <fullName evidence="1">Uncharacterized protein</fullName>
    </submittedName>
</protein>
<evidence type="ECO:0000313" key="1">
    <source>
        <dbReference type="EMBL" id="KAH7991617.1"/>
    </source>
</evidence>
<proteinExistence type="predicted"/>
<comment type="caution">
    <text evidence="1">The sequence shown here is derived from an EMBL/GenBank/DDBJ whole genome shotgun (WGS) entry which is preliminary data.</text>
</comment>
<organism evidence="1 2">
    <name type="scientific">Sphaerodactylus townsendi</name>
    <dbReference type="NCBI Taxonomy" id="933632"/>
    <lineage>
        <taxon>Eukaryota</taxon>
        <taxon>Metazoa</taxon>
        <taxon>Chordata</taxon>
        <taxon>Craniata</taxon>
        <taxon>Vertebrata</taxon>
        <taxon>Euteleostomi</taxon>
        <taxon>Lepidosauria</taxon>
        <taxon>Squamata</taxon>
        <taxon>Bifurcata</taxon>
        <taxon>Gekkota</taxon>
        <taxon>Sphaerodactylidae</taxon>
        <taxon>Sphaerodactylus</taxon>
    </lineage>
</organism>
<keyword evidence="2" id="KW-1185">Reference proteome</keyword>
<accession>A0ACB8EG95</accession>
<gene>
    <name evidence="1" type="ORF">K3G42_007909</name>
</gene>
<dbReference type="Proteomes" id="UP000827872">
    <property type="component" value="Linkage Group LG03"/>
</dbReference>
<evidence type="ECO:0000313" key="2">
    <source>
        <dbReference type="Proteomes" id="UP000827872"/>
    </source>
</evidence>
<name>A0ACB8EG95_9SAUR</name>
<sequence>MINVHVPTRPVSPCRMCMLQNVRPMCSFPFSHLRRCNFQLTGVSTQNPLFIGGIFSLHQGNFPHRLFESIGEVWRVFLLYSIMAPPEVSPSFPQSLPNLLLCKTLGEIMVKPGQLSFDTDVWIFPVSQA</sequence>
<reference evidence="1" key="1">
    <citation type="submission" date="2021-08" db="EMBL/GenBank/DDBJ databases">
        <title>The first chromosome-level gecko genome reveals the dynamic sex chromosomes of Neotropical dwarf geckos (Sphaerodactylidae: Sphaerodactylus).</title>
        <authorList>
            <person name="Pinto B.J."/>
            <person name="Keating S.E."/>
            <person name="Gamble T."/>
        </authorList>
    </citation>
    <scope>NUCLEOTIDE SEQUENCE</scope>
    <source>
        <strain evidence="1">TG3544</strain>
    </source>
</reference>
<dbReference type="EMBL" id="CM037616">
    <property type="protein sequence ID" value="KAH7991617.1"/>
    <property type="molecule type" value="Genomic_DNA"/>
</dbReference>